<evidence type="ECO:0000256" key="6">
    <source>
        <dbReference type="ARBA" id="ARBA00034125"/>
    </source>
</evidence>
<evidence type="ECO:0000313" key="11">
    <source>
        <dbReference type="Proteomes" id="UP000199347"/>
    </source>
</evidence>
<feature type="transmembrane region" description="Helical" evidence="7">
    <location>
        <begin position="274"/>
        <end position="292"/>
    </location>
</feature>
<comment type="subcellular location">
    <subcellularLocation>
        <location evidence="1">Cell membrane</location>
        <topology evidence="1">Multi-pass membrane protein</topology>
    </subcellularLocation>
</comment>
<dbReference type="Pfam" id="PF06738">
    <property type="entry name" value="ThrE"/>
    <property type="match status" value="1"/>
</dbReference>
<evidence type="ECO:0000313" key="10">
    <source>
        <dbReference type="EMBL" id="SCZ46113.1"/>
    </source>
</evidence>
<dbReference type="GO" id="GO:0022857">
    <property type="term" value="F:transmembrane transporter activity"/>
    <property type="evidence" value="ECO:0007669"/>
    <property type="project" value="InterPro"/>
</dbReference>
<keyword evidence="4 7" id="KW-1133">Transmembrane helix</keyword>
<gene>
    <name evidence="10" type="ORF">SAMN03080610_03564</name>
</gene>
<comment type="similarity">
    <text evidence="6">Belongs to the ThrE exporter (TC 2.A.79) family.</text>
</comment>
<dbReference type="Proteomes" id="UP000199347">
    <property type="component" value="Unassembled WGS sequence"/>
</dbReference>
<keyword evidence="5 7" id="KW-0472">Membrane</keyword>
<protein>
    <submittedName>
        <fullName evidence="10">Uncharacterized membrane protein YjjP, DUF1212 family</fullName>
    </submittedName>
</protein>
<dbReference type="PANTHER" id="PTHR34390">
    <property type="entry name" value="UPF0442 PROTEIN YJJB-RELATED"/>
    <property type="match status" value="1"/>
</dbReference>
<dbReference type="RefSeq" id="WP_200170590.1">
    <property type="nucleotide sequence ID" value="NZ_FMVW01000012.1"/>
</dbReference>
<reference evidence="10 11" key="1">
    <citation type="submission" date="2016-10" db="EMBL/GenBank/DDBJ databases">
        <authorList>
            <person name="de Groot N.N."/>
        </authorList>
    </citation>
    <scope>NUCLEOTIDE SEQUENCE [LARGE SCALE GENOMIC DNA]</scope>
    <source>
        <strain evidence="10 11">DSM 2698</strain>
    </source>
</reference>
<dbReference type="EMBL" id="FMVW01000012">
    <property type="protein sequence ID" value="SCZ46113.1"/>
    <property type="molecule type" value="Genomic_DNA"/>
</dbReference>
<feature type="transmembrane region" description="Helical" evidence="7">
    <location>
        <begin position="127"/>
        <end position="145"/>
    </location>
</feature>
<evidence type="ECO:0000256" key="3">
    <source>
        <dbReference type="ARBA" id="ARBA00022692"/>
    </source>
</evidence>
<dbReference type="PANTHER" id="PTHR34390:SF2">
    <property type="entry name" value="SUCCINATE TRANSPORTER SUBUNIT YJJP-RELATED"/>
    <property type="match status" value="1"/>
</dbReference>
<dbReference type="GO" id="GO:0005886">
    <property type="term" value="C:plasma membrane"/>
    <property type="evidence" value="ECO:0007669"/>
    <property type="project" value="UniProtKB-SubCell"/>
</dbReference>
<dbReference type="InterPro" id="IPR010619">
    <property type="entry name" value="ThrE-like_N"/>
</dbReference>
<keyword evidence="11" id="KW-1185">Reference proteome</keyword>
<feature type="transmembrane region" description="Helical" evidence="7">
    <location>
        <begin position="323"/>
        <end position="342"/>
    </location>
</feature>
<feature type="domain" description="Threonine/Serine exporter ThrE" evidence="9">
    <location>
        <begin position="277"/>
        <end position="418"/>
    </location>
</feature>
<evidence type="ECO:0000259" key="8">
    <source>
        <dbReference type="Pfam" id="PF06738"/>
    </source>
</evidence>
<accession>A0A1G5P967</accession>
<feature type="transmembrane region" description="Helical" evidence="7">
    <location>
        <begin position="354"/>
        <end position="377"/>
    </location>
</feature>
<evidence type="ECO:0000259" key="9">
    <source>
        <dbReference type="Pfam" id="PF12821"/>
    </source>
</evidence>
<dbReference type="AlphaFoldDB" id="A0A1G5P967"/>
<proteinExistence type="inferred from homology"/>
<feature type="transmembrane region" description="Helical" evidence="7">
    <location>
        <begin position="397"/>
        <end position="419"/>
    </location>
</feature>
<feature type="transmembrane region" description="Helical" evidence="7">
    <location>
        <begin position="242"/>
        <end position="262"/>
    </location>
</feature>
<feature type="transmembrane region" description="Helical" evidence="7">
    <location>
        <begin position="177"/>
        <end position="195"/>
    </location>
</feature>
<feature type="transmembrane region" description="Helical" evidence="7">
    <location>
        <begin position="299"/>
        <end position="317"/>
    </location>
</feature>
<evidence type="ECO:0000256" key="1">
    <source>
        <dbReference type="ARBA" id="ARBA00004651"/>
    </source>
</evidence>
<feature type="domain" description="Threonine/serine exporter-like N-terminal" evidence="8">
    <location>
        <begin position="22"/>
        <end position="256"/>
    </location>
</feature>
<feature type="transmembrane region" description="Helical" evidence="7">
    <location>
        <begin position="151"/>
        <end position="170"/>
    </location>
</feature>
<dbReference type="InterPro" id="IPR024528">
    <property type="entry name" value="ThrE_2"/>
</dbReference>
<feature type="transmembrane region" description="Helical" evidence="7">
    <location>
        <begin position="201"/>
        <end position="221"/>
    </location>
</feature>
<keyword evidence="3 7" id="KW-0812">Transmembrane</keyword>
<keyword evidence="2" id="KW-1003">Cell membrane</keyword>
<organism evidence="10 11">
    <name type="scientific">Afifella marina DSM 2698</name>
    <dbReference type="NCBI Taxonomy" id="1120955"/>
    <lineage>
        <taxon>Bacteria</taxon>
        <taxon>Pseudomonadati</taxon>
        <taxon>Pseudomonadota</taxon>
        <taxon>Alphaproteobacteria</taxon>
        <taxon>Hyphomicrobiales</taxon>
        <taxon>Afifellaceae</taxon>
        <taxon>Afifella</taxon>
    </lineage>
</organism>
<dbReference type="InterPro" id="IPR050539">
    <property type="entry name" value="ThrE_Dicarb/AminoAcid_Exp"/>
</dbReference>
<dbReference type="GO" id="GO:0015744">
    <property type="term" value="P:succinate transport"/>
    <property type="evidence" value="ECO:0007669"/>
    <property type="project" value="TreeGrafter"/>
</dbReference>
<sequence length="436" mass="45781">MTDRNDPVVMRHRNLEKIAMTALAVGRTLVETGAKTDVVRQGMTMVAEGLGADQIHARIGFASLSLTVTSGDNTITRMRTVGAHGVNLRLNHGVRRLCTRVKHHDMTVASTIEALTHLITKTPRHPWYLVALAVGLACASFGRLLGIDWSAFMPVLVGGALGQAVRHFLLKAHTNPFVVAAIVACVAAATAGFGSELLESPMLQTAMFSSVLLLVPGVPVLNAQTDIMEGYPTMGSARAMTVLMILVFITVGVWAAQMALGVGGPKAAPIMHGVLHQAFFGAVAAFGFGILFNFGWRTLFWAALAGGLALSVRTVGLELGWSLAAASFMAAGAVGIAVRLLNLLPERFEPAGNVLAVAGCIPMVPGSAASQGIMGLMELTAQAPVDAHATLLFTVEYTLRAVFTMGAIGAGLTIVTSVLRRPDFPAWSEKVGLGAR</sequence>
<evidence type="ECO:0000256" key="2">
    <source>
        <dbReference type="ARBA" id="ARBA00022475"/>
    </source>
</evidence>
<evidence type="ECO:0000256" key="7">
    <source>
        <dbReference type="SAM" id="Phobius"/>
    </source>
</evidence>
<evidence type="ECO:0000256" key="4">
    <source>
        <dbReference type="ARBA" id="ARBA00022989"/>
    </source>
</evidence>
<name>A0A1G5P967_AFIMA</name>
<dbReference type="Pfam" id="PF12821">
    <property type="entry name" value="ThrE_2"/>
    <property type="match status" value="1"/>
</dbReference>
<evidence type="ECO:0000256" key="5">
    <source>
        <dbReference type="ARBA" id="ARBA00023136"/>
    </source>
</evidence>
<dbReference type="STRING" id="1120955.SAMN03080610_03564"/>